<dbReference type="RefSeq" id="WP_059085396.1">
    <property type="nucleotide sequence ID" value="NZ_CAKXSV010000017.1"/>
</dbReference>
<dbReference type="PANTHER" id="PTHR34987">
    <property type="entry name" value="C, PUTATIVE (AFU_ORTHOLOGUE AFUA_3G02880)-RELATED"/>
    <property type="match status" value="1"/>
</dbReference>
<protein>
    <recommendedName>
        <fullName evidence="3">Bacterial alpha-L-rhamnosidase</fullName>
    </recommendedName>
</protein>
<sequence>MILAEAVSGEEGAEILDRLVELKPEKGMVSPYMNHHFVEALLMCGKKDQAMEYMKYYWGGMISHGADTFWELYNPENPAESPYGSSIVNSYCHAWSCTPTYLLRKYFN</sequence>
<accession>A0ABW9X6W4</accession>
<comment type="caution">
    <text evidence="1">The sequence shown here is derived from an EMBL/GenBank/DDBJ whole genome shotgun (WGS) entry which is preliminary data.</text>
</comment>
<dbReference type="EMBL" id="WWVW01000019">
    <property type="protein sequence ID" value="MZL77884.1"/>
    <property type="molecule type" value="Genomic_DNA"/>
</dbReference>
<dbReference type="Proteomes" id="UP000452293">
    <property type="component" value="Unassembled WGS sequence"/>
</dbReference>
<reference evidence="1 2" key="1">
    <citation type="journal article" date="2019" name="Nat. Med.">
        <title>A library of human gut bacterial isolates paired with longitudinal multiomics data enables mechanistic microbiome research.</title>
        <authorList>
            <person name="Poyet M."/>
            <person name="Groussin M."/>
            <person name="Gibbons S.M."/>
            <person name="Avila-Pacheco J."/>
            <person name="Jiang X."/>
            <person name="Kearney S.M."/>
            <person name="Perrotta A.R."/>
            <person name="Berdy B."/>
            <person name="Zhao S."/>
            <person name="Lieberman T.D."/>
            <person name="Swanson P.K."/>
            <person name="Smith M."/>
            <person name="Roesemann S."/>
            <person name="Alexander J.E."/>
            <person name="Rich S.A."/>
            <person name="Livny J."/>
            <person name="Vlamakis H."/>
            <person name="Clish C."/>
            <person name="Bullock K."/>
            <person name="Deik A."/>
            <person name="Scott J."/>
            <person name="Pierce K.A."/>
            <person name="Xavier R.J."/>
            <person name="Alm E.J."/>
        </authorList>
    </citation>
    <scope>NUCLEOTIDE SEQUENCE [LARGE SCALE GENOMIC DNA]</scope>
    <source>
        <strain evidence="1 2">BIOML-A1</strain>
    </source>
</reference>
<evidence type="ECO:0008006" key="3">
    <source>
        <dbReference type="Google" id="ProtNLM"/>
    </source>
</evidence>
<dbReference type="SUPFAM" id="SSF48208">
    <property type="entry name" value="Six-hairpin glycosidases"/>
    <property type="match status" value="1"/>
</dbReference>
<organism evidence="1 2">
    <name type="scientific">Blautia massiliensis</name>
    <name type="common">ex Durand et al. 2017</name>
    <dbReference type="NCBI Taxonomy" id="1737424"/>
    <lineage>
        <taxon>Bacteria</taxon>
        <taxon>Bacillati</taxon>
        <taxon>Bacillota</taxon>
        <taxon>Clostridia</taxon>
        <taxon>Lachnospirales</taxon>
        <taxon>Lachnospiraceae</taxon>
        <taxon>Blautia</taxon>
    </lineage>
</organism>
<keyword evidence="2" id="KW-1185">Reference proteome</keyword>
<proteinExistence type="predicted"/>
<dbReference type="InterPro" id="IPR012341">
    <property type="entry name" value="6hp_glycosidase-like_sf"/>
</dbReference>
<name>A0ABW9X6W4_9FIRM</name>
<dbReference type="PANTHER" id="PTHR34987:SF4">
    <property type="entry name" value="ALPHA-L-RHAMNOSIDASE C-TERMINAL DOMAIN-CONTAINING PROTEIN"/>
    <property type="match status" value="1"/>
</dbReference>
<evidence type="ECO:0000313" key="1">
    <source>
        <dbReference type="EMBL" id="MZL77884.1"/>
    </source>
</evidence>
<gene>
    <name evidence="1" type="ORF">GT718_11015</name>
</gene>
<evidence type="ECO:0000313" key="2">
    <source>
        <dbReference type="Proteomes" id="UP000452293"/>
    </source>
</evidence>
<dbReference type="Gene3D" id="1.50.10.10">
    <property type="match status" value="1"/>
</dbReference>
<dbReference type="InterPro" id="IPR008928">
    <property type="entry name" value="6-hairpin_glycosidase_sf"/>
</dbReference>